<dbReference type="InterPro" id="IPR036249">
    <property type="entry name" value="Thioredoxin-like_sf"/>
</dbReference>
<dbReference type="EMBL" id="BAABFA010000005">
    <property type="protein sequence ID" value="GAA4461152.1"/>
    <property type="molecule type" value="Genomic_DNA"/>
</dbReference>
<gene>
    <name evidence="9" type="primary">trxA_1</name>
    <name evidence="9" type="ORF">GCM10023093_05320</name>
</gene>
<dbReference type="CDD" id="cd02947">
    <property type="entry name" value="TRX_family"/>
    <property type="match status" value="1"/>
</dbReference>
<dbReference type="Gene3D" id="3.40.30.10">
    <property type="entry name" value="Glutaredoxin"/>
    <property type="match status" value="1"/>
</dbReference>
<evidence type="ECO:0000256" key="5">
    <source>
        <dbReference type="ARBA" id="ARBA00023284"/>
    </source>
</evidence>
<dbReference type="PRINTS" id="PR00421">
    <property type="entry name" value="THIOREDOXIN"/>
</dbReference>
<dbReference type="PROSITE" id="PS00194">
    <property type="entry name" value="THIOREDOXIN_1"/>
    <property type="match status" value="1"/>
</dbReference>
<dbReference type="RefSeq" id="WP_345078133.1">
    <property type="nucleotide sequence ID" value="NZ_BAABFA010000005.1"/>
</dbReference>
<dbReference type="Pfam" id="PF00085">
    <property type="entry name" value="Thioredoxin"/>
    <property type="match status" value="1"/>
</dbReference>
<dbReference type="InterPro" id="IPR017937">
    <property type="entry name" value="Thioredoxin_CS"/>
</dbReference>
<dbReference type="NCBIfam" id="TIGR01068">
    <property type="entry name" value="thioredoxin"/>
    <property type="match status" value="1"/>
</dbReference>
<dbReference type="InterPro" id="IPR005746">
    <property type="entry name" value="Thioredoxin"/>
</dbReference>
<evidence type="ECO:0000256" key="7">
    <source>
        <dbReference type="PIRNR" id="PIRNR000077"/>
    </source>
</evidence>
<name>A0ABP8N882_9BACT</name>
<dbReference type="Proteomes" id="UP001500067">
    <property type="component" value="Unassembled WGS sequence"/>
</dbReference>
<keyword evidence="5" id="KW-0676">Redox-active center</keyword>
<comment type="similarity">
    <text evidence="1 7">Belongs to the thioredoxin family.</text>
</comment>
<evidence type="ECO:0000313" key="9">
    <source>
        <dbReference type="EMBL" id="GAA4461152.1"/>
    </source>
</evidence>
<reference evidence="10" key="1">
    <citation type="journal article" date="2019" name="Int. J. Syst. Evol. Microbiol.">
        <title>The Global Catalogue of Microorganisms (GCM) 10K type strain sequencing project: providing services to taxonomists for standard genome sequencing and annotation.</title>
        <authorList>
            <consortium name="The Broad Institute Genomics Platform"/>
            <consortium name="The Broad Institute Genome Sequencing Center for Infectious Disease"/>
            <person name="Wu L."/>
            <person name="Ma J."/>
        </authorList>
    </citation>
    <scope>NUCLEOTIDE SEQUENCE [LARGE SCALE GENOMIC DNA]</scope>
    <source>
        <strain evidence="10">JCM 32105</strain>
    </source>
</reference>
<dbReference type="PANTHER" id="PTHR45663">
    <property type="entry name" value="GEO12009P1"/>
    <property type="match status" value="1"/>
</dbReference>
<organism evidence="9 10">
    <name type="scientific">Nemorincola caseinilytica</name>
    <dbReference type="NCBI Taxonomy" id="2054315"/>
    <lineage>
        <taxon>Bacteria</taxon>
        <taxon>Pseudomonadati</taxon>
        <taxon>Bacteroidota</taxon>
        <taxon>Chitinophagia</taxon>
        <taxon>Chitinophagales</taxon>
        <taxon>Chitinophagaceae</taxon>
        <taxon>Nemorincola</taxon>
    </lineage>
</organism>
<keyword evidence="10" id="KW-1185">Reference proteome</keyword>
<evidence type="ECO:0000256" key="1">
    <source>
        <dbReference type="ARBA" id="ARBA00008987"/>
    </source>
</evidence>
<evidence type="ECO:0000256" key="6">
    <source>
        <dbReference type="NCBIfam" id="TIGR01068"/>
    </source>
</evidence>
<proteinExistence type="inferred from homology"/>
<dbReference type="InterPro" id="IPR013766">
    <property type="entry name" value="Thioredoxin_domain"/>
</dbReference>
<dbReference type="PANTHER" id="PTHR45663:SF11">
    <property type="entry name" value="GEO12009P1"/>
    <property type="match status" value="1"/>
</dbReference>
<evidence type="ECO:0000256" key="3">
    <source>
        <dbReference type="ARBA" id="ARBA00022982"/>
    </source>
</evidence>
<evidence type="ECO:0000256" key="4">
    <source>
        <dbReference type="ARBA" id="ARBA00023157"/>
    </source>
</evidence>
<accession>A0ABP8N882</accession>
<keyword evidence="4" id="KW-1015">Disulfide bond</keyword>
<sequence>MATRSFAELINSDKPVLIDFSAEWCGPCKMMAPILKQLKDSIGDAATILKIDVDRNQELAGAYNIQGVPTLMLFRNGKMLWRRSGVVNAQQLKAVIEQHKG</sequence>
<dbReference type="PROSITE" id="PS51352">
    <property type="entry name" value="THIOREDOXIN_2"/>
    <property type="match status" value="1"/>
</dbReference>
<comment type="caution">
    <text evidence="9">The sequence shown here is derived from an EMBL/GenBank/DDBJ whole genome shotgun (WGS) entry which is preliminary data.</text>
</comment>
<feature type="domain" description="Thioredoxin" evidence="8">
    <location>
        <begin position="1"/>
        <end position="101"/>
    </location>
</feature>
<evidence type="ECO:0000259" key="8">
    <source>
        <dbReference type="PROSITE" id="PS51352"/>
    </source>
</evidence>
<evidence type="ECO:0000313" key="10">
    <source>
        <dbReference type="Proteomes" id="UP001500067"/>
    </source>
</evidence>
<evidence type="ECO:0000256" key="2">
    <source>
        <dbReference type="ARBA" id="ARBA00022448"/>
    </source>
</evidence>
<dbReference type="PIRSF" id="PIRSF000077">
    <property type="entry name" value="Thioredoxin"/>
    <property type="match status" value="1"/>
</dbReference>
<protein>
    <recommendedName>
        <fullName evidence="6 7">Thioredoxin</fullName>
    </recommendedName>
</protein>
<dbReference type="SUPFAM" id="SSF52833">
    <property type="entry name" value="Thioredoxin-like"/>
    <property type="match status" value="1"/>
</dbReference>
<keyword evidence="2" id="KW-0813">Transport</keyword>
<keyword evidence="3" id="KW-0249">Electron transport</keyword>